<dbReference type="InterPro" id="IPR008983">
    <property type="entry name" value="Tumour_necrosis_fac-like_dom"/>
</dbReference>
<dbReference type="InterPro" id="IPR001073">
    <property type="entry name" value="C1q_dom"/>
</dbReference>
<evidence type="ECO:0000313" key="5">
    <source>
        <dbReference type="Ensembl" id="ENSCINP00000035355.1"/>
    </source>
</evidence>
<dbReference type="GO" id="GO:0005615">
    <property type="term" value="C:extracellular space"/>
    <property type="evidence" value="ECO:0000318"/>
    <property type="project" value="GO_Central"/>
</dbReference>
<keyword evidence="6" id="KW-1185">Reference proteome</keyword>
<reference evidence="6" key="1">
    <citation type="journal article" date="2002" name="Science">
        <title>The draft genome of Ciona intestinalis: insights into chordate and vertebrate origins.</title>
        <authorList>
            <person name="Dehal P."/>
            <person name="Satou Y."/>
            <person name="Campbell R.K."/>
            <person name="Chapman J."/>
            <person name="Degnan B."/>
            <person name="De Tomaso A."/>
            <person name="Davidson B."/>
            <person name="Di Gregorio A."/>
            <person name="Gelpke M."/>
            <person name="Goodstein D.M."/>
            <person name="Harafuji N."/>
            <person name="Hastings K.E."/>
            <person name="Ho I."/>
            <person name="Hotta K."/>
            <person name="Huang W."/>
            <person name="Kawashima T."/>
            <person name="Lemaire P."/>
            <person name="Martinez D."/>
            <person name="Meinertzhagen I.A."/>
            <person name="Necula S."/>
            <person name="Nonaka M."/>
            <person name="Putnam N."/>
            <person name="Rash S."/>
            <person name="Saiga H."/>
            <person name="Satake M."/>
            <person name="Terry A."/>
            <person name="Yamada L."/>
            <person name="Wang H.G."/>
            <person name="Awazu S."/>
            <person name="Azumi K."/>
            <person name="Boore J."/>
            <person name="Branno M."/>
            <person name="Chin-Bow S."/>
            <person name="DeSantis R."/>
            <person name="Doyle S."/>
            <person name="Francino P."/>
            <person name="Keys D.N."/>
            <person name="Haga S."/>
            <person name="Hayashi H."/>
            <person name="Hino K."/>
            <person name="Imai K.S."/>
            <person name="Inaba K."/>
            <person name="Kano S."/>
            <person name="Kobayashi K."/>
            <person name="Kobayashi M."/>
            <person name="Lee B.I."/>
            <person name="Makabe K.W."/>
            <person name="Manohar C."/>
            <person name="Matassi G."/>
            <person name="Medina M."/>
            <person name="Mochizuki Y."/>
            <person name="Mount S."/>
            <person name="Morishita T."/>
            <person name="Miura S."/>
            <person name="Nakayama A."/>
            <person name="Nishizaka S."/>
            <person name="Nomoto H."/>
            <person name="Ohta F."/>
            <person name="Oishi K."/>
            <person name="Rigoutsos I."/>
            <person name="Sano M."/>
            <person name="Sasaki A."/>
            <person name="Sasakura Y."/>
            <person name="Shoguchi E."/>
            <person name="Shin-i T."/>
            <person name="Spagnuolo A."/>
            <person name="Stainier D."/>
            <person name="Suzuki M.M."/>
            <person name="Tassy O."/>
            <person name="Takatori N."/>
            <person name="Tokuoka M."/>
            <person name="Yagi K."/>
            <person name="Yoshizaki F."/>
            <person name="Wada S."/>
            <person name="Zhang C."/>
            <person name="Hyatt P.D."/>
            <person name="Larimer F."/>
            <person name="Detter C."/>
            <person name="Doggett N."/>
            <person name="Glavina T."/>
            <person name="Hawkins T."/>
            <person name="Richardson P."/>
            <person name="Lucas S."/>
            <person name="Kohara Y."/>
            <person name="Levine M."/>
            <person name="Satoh N."/>
            <person name="Rokhsar D.S."/>
        </authorList>
    </citation>
    <scope>NUCLEOTIDE SEQUENCE [LARGE SCALE GENOMIC DNA]</scope>
</reference>
<comment type="subcellular location">
    <subcellularLocation>
        <location evidence="1">Secreted</location>
    </subcellularLocation>
</comment>
<dbReference type="OMA" id="HCTINKN"/>
<dbReference type="AlphaFoldDB" id="H2Y0C1"/>
<protein>
    <recommendedName>
        <fullName evidence="4">C1q domain-containing protein</fullName>
    </recommendedName>
</protein>
<keyword evidence="3" id="KW-0732">Signal</keyword>
<evidence type="ECO:0000256" key="2">
    <source>
        <dbReference type="ARBA" id="ARBA00022525"/>
    </source>
</evidence>
<name>H2Y0C1_CIOIN</name>
<dbReference type="PRINTS" id="PR00007">
    <property type="entry name" value="COMPLEMNTC1Q"/>
</dbReference>
<dbReference type="SMART" id="SM00110">
    <property type="entry name" value="C1Q"/>
    <property type="match status" value="2"/>
</dbReference>
<dbReference type="PANTHER" id="PTHR22923">
    <property type="entry name" value="CEREBELLIN-RELATED"/>
    <property type="match status" value="1"/>
</dbReference>
<proteinExistence type="predicted"/>
<dbReference type="PROSITE" id="PS50871">
    <property type="entry name" value="C1Q"/>
    <property type="match status" value="2"/>
</dbReference>
<dbReference type="SUPFAM" id="SSF49842">
    <property type="entry name" value="TNF-like"/>
    <property type="match status" value="2"/>
</dbReference>
<evidence type="ECO:0000256" key="3">
    <source>
        <dbReference type="ARBA" id="ARBA00022729"/>
    </source>
</evidence>
<evidence type="ECO:0000259" key="4">
    <source>
        <dbReference type="PROSITE" id="PS50871"/>
    </source>
</evidence>
<accession>H2Y0C1</accession>
<dbReference type="Proteomes" id="UP000008144">
    <property type="component" value="Unassembled WGS sequence"/>
</dbReference>
<evidence type="ECO:0000313" key="6">
    <source>
        <dbReference type="Proteomes" id="UP000008144"/>
    </source>
</evidence>
<keyword evidence="2" id="KW-0964">Secreted</keyword>
<reference evidence="5" key="2">
    <citation type="submission" date="2025-08" db="UniProtKB">
        <authorList>
            <consortium name="Ensembl"/>
        </authorList>
    </citation>
    <scope>IDENTIFICATION</scope>
</reference>
<feature type="domain" description="C1q" evidence="4">
    <location>
        <begin position="1"/>
        <end position="138"/>
    </location>
</feature>
<dbReference type="InterPro" id="IPR050822">
    <property type="entry name" value="Cerebellin_Synaptic_Org"/>
</dbReference>
<dbReference type="HOGENOM" id="CLU_048377_0_0_1"/>
<dbReference type="Ensembl" id="ENSCINT00000037156.1">
    <property type="protein sequence ID" value="ENSCINP00000035355.1"/>
    <property type="gene ID" value="ENSCING00000024550.1"/>
</dbReference>
<dbReference type="Gene3D" id="2.60.120.40">
    <property type="match status" value="2"/>
</dbReference>
<sequence length="314" mass="35396">AFSVARSQDLKGHKQTQSAVSFDHEFVNTGGHFNLKQGTFIAPVFGSYEITFSGGGLPHRKMSLLLMKNNFEVQALAYDGHTRGKPRVQHQNLILELEQDDRIWLKLADGQQYGVSGQRSHSYVTTFSGHLLQNTELNDVTKRYKRHKRGTNKKKRATVTREVNDVTVGNSQTAIAFSAACRRSVFGGDVTGKDPSHDVTITYDKIFVNVGNSFNWETGVFTAPTSGVYYFSFTVGKFPKKKLSVSLMKNDNLFQVMVYNESKSRYREMQSQSVILQLVRGDTVWLKTYNSKEYAVYSNLGSYITFSGYLIAKV</sequence>
<dbReference type="GeneTree" id="ENSGT00940000161832"/>
<dbReference type="Pfam" id="PF00386">
    <property type="entry name" value="C1q"/>
    <property type="match status" value="2"/>
</dbReference>
<dbReference type="InParanoid" id="H2Y0C1"/>
<evidence type="ECO:0000256" key="1">
    <source>
        <dbReference type="ARBA" id="ARBA00004613"/>
    </source>
</evidence>
<dbReference type="PANTHER" id="PTHR22923:SF62">
    <property type="entry name" value="CVP18"/>
    <property type="match status" value="1"/>
</dbReference>
<feature type="domain" description="C1q" evidence="4">
    <location>
        <begin position="170"/>
        <end position="314"/>
    </location>
</feature>
<organism evidence="5 6">
    <name type="scientific">Ciona intestinalis</name>
    <name type="common">Transparent sea squirt</name>
    <name type="synonym">Ascidia intestinalis</name>
    <dbReference type="NCBI Taxonomy" id="7719"/>
    <lineage>
        <taxon>Eukaryota</taxon>
        <taxon>Metazoa</taxon>
        <taxon>Chordata</taxon>
        <taxon>Tunicata</taxon>
        <taxon>Ascidiacea</taxon>
        <taxon>Phlebobranchia</taxon>
        <taxon>Cionidae</taxon>
        <taxon>Ciona</taxon>
    </lineage>
</organism>
<reference evidence="5" key="3">
    <citation type="submission" date="2025-09" db="UniProtKB">
        <authorList>
            <consortium name="Ensembl"/>
        </authorList>
    </citation>
    <scope>IDENTIFICATION</scope>
</reference>